<keyword evidence="2" id="KW-1185">Reference proteome</keyword>
<evidence type="ECO:0000313" key="1">
    <source>
        <dbReference type="EMBL" id="WMV54237.1"/>
    </source>
</evidence>
<proteinExistence type="predicted"/>
<dbReference type="EMBL" id="CP133622">
    <property type="protein sequence ID" value="WMV54237.1"/>
    <property type="molecule type" value="Genomic_DNA"/>
</dbReference>
<protein>
    <submittedName>
        <fullName evidence="1">Uncharacterized protein</fullName>
    </submittedName>
</protein>
<accession>A0AAF0UXE6</accession>
<sequence>MLIKANLEEGDIRDSVELVNHFQQEKISVPYVGTLATKELHAQIEMFHKCCWILMNVLFYLRMMFPIFLS</sequence>
<dbReference type="Proteomes" id="UP001234989">
    <property type="component" value="Chromosome 11"/>
</dbReference>
<dbReference type="AlphaFoldDB" id="A0AAF0UXE6"/>
<name>A0AAF0UXE6_SOLVR</name>
<reference evidence="1" key="1">
    <citation type="submission" date="2023-08" db="EMBL/GenBank/DDBJ databases">
        <title>A de novo genome assembly of Solanum verrucosum Schlechtendal, a Mexican diploid species geographically isolated from the other diploid A-genome species in potato relatives.</title>
        <authorList>
            <person name="Hosaka K."/>
        </authorList>
    </citation>
    <scope>NUCLEOTIDE SEQUENCE</scope>
    <source>
        <tissue evidence="1">Young leaves</tissue>
    </source>
</reference>
<evidence type="ECO:0000313" key="2">
    <source>
        <dbReference type="Proteomes" id="UP001234989"/>
    </source>
</evidence>
<organism evidence="1 2">
    <name type="scientific">Solanum verrucosum</name>
    <dbReference type="NCBI Taxonomy" id="315347"/>
    <lineage>
        <taxon>Eukaryota</taxon>
        <taxon>Viridiplantae</taxon>
        <taxon>Streptophyta</taxon>
        <taxon>Embryophyta</taxon>
        <taxon>Tracheophyta</taxon>
        <taxon>Spermatophyta</taxon>
        <taxon>Magnoliopsida</taxon>
        <taxon>eudicotyledons</taxon>
        <taxon>Gunneridae</taxon>
        <taxon>Pentapetalae</taxon>
        <taxon>asterids</taxon>
        <taxon>lamiids</taxon>
        <taxon>Solanales</taxon>
        <taxon>Solanaceae</taxon>
        <taxon>Solanoideae</taxon>
        <taxon>Solaneae</taxon>
        <taxon>Solanum</taxon>
    </lineage>
</organism>
<gene>
    <name evidence="1" type="ORF">MTR67_047622</name>
</gene>